<reference evidence="2" key="1">
    <citation type="submission" date="2021-03" db="EMBL/GenBank/DDBJ databases">
        <title>Draft genome sequence of rust myrtle Austropuccinia psidii MF-1, a brazilian biotype.</title>
        <authorList>
            <person name="Quecine M.C."/>
            <person name="Pachon D.M.R."/>
            <person name="Bonatelli M.L."/>
            <person name="Correr F.H."/>
            <person name="Franceschini L.M."/>
            <person name="Leite T.F."/>
            <person name="Margarido G.R.A."/>
            <person name="Almeida C.A."/>
            <person name="Ferrarezi J.A."/>
            <person name="Labate C.A."/>
        </authorList>
    </citation>
    <scope>NUCLEOTIDE SEQUENCE</scope>
    <source>
        <strain evidence="2">MF-1</strain>
    </source>
</reference>
<dbReference type="EMBL" id="AVOT02032814">
    <property type="protein sequence ID" value="MBW0526641.1"/>
    <property type="molecule type" value="Genomic_DNA"/>
</dbReference>
<evidence type="ECO:0000256" key="1">
    <source>
        <dbReference type="SAM" id="MobiDB-lite"/>
    </source>
</evidence>
<keyword evidence="3" id="KW-1185">Reference proteome</keyword>
<dbReference type="Proteomes" id="UP000765509">
    <property type="component" value="Unassembled WGS sequence"/>
</dbReference>
<accession>A0A9Q3EXI1</accession>
<sequence length="184" mass="21545">MFQYSEKTQNQFGEIQASHERRKALTASMDKIVKTIEEEHAQLSKSSEEAKKRLNKVFQEQHHSKGDRDPLNQDISKLFNVYHNMKPQPKGHVMDNLYHQEDMKPDVILVKKARSPSQYKDRDDTSYSEKESLKQLPEGSSPPKFCGKAEYYHMELINQFYGLFFDLSSTTDYWITAILNTSFK</sequence>
<organism evidence="2 3">
    <name type="scientific">Austropuccinia psidii MF-1</name>
    <dbReference type="NCBI Taxonomy" id="1389203"/>
    <lineage>
        <taxon>Eukaryota</taxon>
        <taxon>Fungi</taxon>
        <taxon>Dikarya</taxon>
        <taxon>Basidiomycota</taxon>
        <taxon>Pucciniomycotina</taxon>
        <taxon>Pucciniomycetes</taxon>
        <taxon>Pucciniales</taxon>
        <taxon>Sphaerophragmiaceae</taxon>
        <taxon>Austropuccinia</taxon>
    </lineage>
</organism>
<feature type="compositionally biased region" description="Basic and acidic residues" evidence="1">
    <location>
        <begin position="39"/>
        <end position="52"/>
    </location>
</feature>
<feature type="region of interest" description="Disordered" evidence="1">
    <location>
        <begin position="110"/>
        <end position="141"/>
    </location>
</feature>
<evidence type="ECO:0000313" key="3">
    <source>
        <dbReference type="Proteomes" id="UP000765509"/>
    </source>
</evidence>
<gene>
    <name evidence="2" type="ORF">O181_066356</name>
</gene>
<feature type="compositionally biased region" description="Basic and acidic residues" evidence="1">
    <location>
        <begin position="119"/>
        <end position="133"/>
    </location>
</feature>
<feature type="compositionally biased region" description="Basic and acidic residues" evidence="1">
    <location>
        <begin position="59"/>
        <end position="71"/>
    </location>
</feature>
<evidence type="ECO:0000313" key="2">
    <source>
        <dbReference type="EMBL" id="MBW0526641.1"/>
    </source>
</evidence>
<feature type="compositionally biased region" description="Polar residues" evidence="1">
    <location>
        <begin position="1"/>
        <end position="13"/>
    </location>
</feature>
<feature type="region of interest" description="Disordered" evidence="1">
    <location>
        <begin position="1"/>
        <end position="23"/>
    </location>
</feature>
<name>A0A9Q3EXI1_9BASI</name>
<protein>
    <submittedName>
        <fullName evidence="2">Uncharacterized protein</fullName>
    </submittedName>
</protein>
<feature type="region of interest" description="Disordered" evidence="1">
    <location>
        <begin position="39"/>
        <end position="72"/>
    </location>
</feature>
<comment type="caution">
    <text evidence="2">The sequence shown here is derived from an EMBL/GenBank/DDBJ whole genome shotgun (WGS) entry which is preliminary data.</text>
</comment>
<dbReference type="AlphaFoldDB" id="A0A9Q3EXI1"/>
<proteinExistence type="predicted"/>